<proteinExistence type="predicted"/>
<feature type="region of interest" description="Disordered" evidence="1">
    <location>
        <begin position="190"/>
        <end position="291"/>
    </location>
</feature>
<gene>
    <name evidence="2" type="ORF">U9M48_012276</name>
</gene>
<reference evidence="2 3" key="1">
    <citation type="submission" date="2024-02" db="EMBL/GenBank/DDBJ databases">
        <title>High-quality chromosome-scale genome assembly of Pensacola bahiagrass (Paspalum notatum Flugge var. saurae).</title>
        <authorList>
            <person name="Vega J.M."/>
            <person name="Podio M."/>
            <person name="Orjuela J."/>
            <person name="Siena L.A."/>
            <person name="Pessino S.C."/>
            <person name="Combes M.C."/>
            <person name="Mariac C."/>
            <person name="Albertini E."/>
            <person name="Pupilli F."/>
            <person name="Ortiz J.P.A."/>
            <person name="Leblanc O."/>
        </authorList>
    </citation>
    <scope>NUCLEOTIDE SEQUENCE [LARGE SCALE GENOMIC DNA]</scope>
    <source>
        <strain evidence="2">R1</strain>
        <tissue evidence="2">Leaf</tissue>
    </source>
</reference>
<evidence type="ECO:0000313" key="3">
    <source>
        <dbReference type="Proteomes" id="UP001341281"/>
    </source>
</evidence>
<sequence>MANPRAWRRPASWNMGLMWPWYGSGKNSTRRRRSPVVHESPTVPIGEGLVVLSRSIALSSLWLDDDVQLGFKLEEADEVTMEEEKLNSNLGRAFSLIRAPSSPAISLATASATFPLSTSSPTSIPTPHSCVTYLAVAIWSAKHGCASMGTPSPTPSSVEFHPQCVQNAPTARCANTSRCGAHATTFPLPSVSSANPSGNGGGASSSPASPPASPPARRPGRTTHRNDAPLAASPHAISSNAARATRATSTERGARASSHARQPRSGARSGLGAAGDSRCSGPTANAGRESSPRILASAGSSMASNVFTTTPDAVARTASATRAMKPHSAAVSLPSTRIRSRTRRGSRPGTSSSILSSAGMQVAGWTDLAA</sequence>
<accession>A0AAQ3SYN6</accession>
<feature type="compositionally biased region" description="Pro residues" evidence="1">
    <location>
        <begin position="208"/>
        <end position="217"/>
    </location>
</feature>
<evidence type="ECO:0000256" key="1">
    <source>
        <dbReference type="SAM" id="MobiDB-lite"/>
    </source>
</evidence>
<dbReference type="EMBL" id="CP144747">
    <property type="protein sequence ID" value="WVZ62537.1"/>
    <property type="molecule type" value="Genomic_DNA"/>
</dbReference>
<name>A0AAQ3SYN6_PASNO</name>
<dbReference type="AlphaFoldDB" id="A0AAQ3SYN6"/>
<dbReference type="Proteomes" id="UP001341281">
    <property type="component" value="Chromosome 03"/>
</dbReference>
<evidence type="ECO:0000313" key="2">
    <source>
        <dbReference type="EMBL" id="WVZ62537.1"/>
    </source>
</evidence>
<keyword evidence="3" id="KW-1185">Reference proteome</keyword>
<feature type="region of interest" description="Disordered" evidence="1">
    <location>
        <begin position="320"/>
        <end position="356"/>
    </location>
</feature>
<organism evidence="2 3">
    <name type="scientific">Paspalum notatum var. saurae</name>
    <dbReference type="NCBI Taxonomy" id="547442"/>
    <lineage>
        <taxon>Eukaryota</taxon>
        <taxon>Viridiplantae</taxon>
        <taxon>Streptophyta</taxon>
        <taxon>Embryophyta</taxon>
        <taxon>Tracheophyta</taxon>
        <taxon>Spermatophyta</taxon>
        <taxon>Magnoliopsida</taxon>
        <taxon>Liliopsida</taxon>
        <taxon>Poales</taxon>
        <taxon>Poaceae</taxon>
        <taxon>PACMAD clade</taxon>
        <taxon>Panicoideae</taxon>
        <taxon>Andropogonodae</taxon>
        <taxon>Paspaleae</taxon>
        <taxon>Paspalinae</taxon>
        <taxon>Paspalum</taxon>
    </lineage>
</organism>
<feature type="compositionally biased region" description="Low complexity" evidence="1">
    <location>
        <begin position="264"/>
        <end position="278"/>
    </location>
</feature>
<feature type="compositionally biased region" description="Low complexity" evidence="1">
    <location>
        <begin position="236"/>
        <end position="257"/>
    </location>
</feature>
<protein>
    <submittedName>
        <fullName evidence="2">Uncharacterized protein</fullName>
    </submittedName>
</protein>